<feature type="chain" id="PRO_5003251885" evidence="10">
    <location>
        <begin position="31"/>
        <end position="317"/>
    </location>
</feature>
<reference evidence="12 13" key="1">
    <citation type="submission" date="2011-01" db="EMBL/GenBank/DDBJ databases">
        <authorList>
            <person name="Muzny D."/>
            <person name="Qin X."/>
            <person name="Deng J."/>
            <person name="Jiang H."/>
            <person name="Liu Y."/>
            <person name="Qu J."/>
            <person name="Song X.-Z."/>
            <person name="Zhang L."/>
            <person name="Thornton R."/>
            <person name="Coyle M."/>
            <person name="Francisco L."/>
            <person name="Jackson L."/>
            <person name="Javaid M."/>
            <person name="Korchina V."/>
            <person name="Kovar C."/>
            <person name="Mata R."/>
            <person name="Mathew T."/>
            <person name="Ngo R."/>
            <person name="Nguyen L."/>
            <person name="Nguyen N."/>
            <person name="Okwuonu G."/>
            <person name="Ongeri F."/>
            <person name="Pham C."/>
            <person name="Simmons D."/>
            <person name="Wilczek-Boney K."/>
            <person name="Hale W."/>
            <person name="Jakkamsetti A."/>
            <person name="Pham P."/>
            <person name="Ruth R."/>
            <person name="San Lucas F."/>
            <person name="Warren J."/>
            <person name="Zhang J."/>
            <person name="Zhao Z."/>
            <person name="Zhou C."/>
            <person name="Zhu D."/>
            <person name="Lee S."/>
            <person name="Bess C."/>
            <person name="Blankenburg K."/>
            <person name="Forbes L."/>
            <person name="Fu Q."/>
            <person name="Gubbala S."/>
            <person name="Hirani K."/>
            <person name="Jayaseelan J.C."/>
            <person name="Lara F."/>
            <person name="Munidasa M."/>
            <person name="Palculict T."/>
            <person name="Patil S."/>
            <person name="Pu L.-L."/>
            <person name="Saada N."/>
            <person name="Tang L."/>
            <person name="Weissenberger G."/>
            <person name="Zhu Y."/>
            <person name="Hemphill L."/>
            <person name="Shang Y."/>
            <person name="Youmans B."/>
            <person name="Ayvaz T."/>
            <person name="Ross M."/>
            <person name="Santibanez J."/>
            <person name="Aqrawi P."/>
            <person name="Gross S."/>
            <person name="Joshi V."/>
            <person name="Fowler G."/>
            <person name="Nazareth L."/>
            <person name="Reid J."/>
            <person name="Worley K."/>
            <person name="Petrosino J."/>
            <person name="Highlander S."/>
            <person name="Gibbs R."/>
        </authorList>
    </citation>
    <scope>NUCLEOTIDE SEQUENCE [LARGE SCALE GENOMIC DNA]</scope>
    <source>
        <strain evidence="12 13">ATCC 33394</strain>
    </source>
</reference>
<accession>F0EXX4</accession>
<keyword evidence="12" id="KW-0121">Carboxypeptidase</keyword>
<feature type="binding site" evidence="8">
    <location>
        <position position="266"/>
    </location>
    <ligand>
        <name>substrate</name>
    </ligand>
</feature>
<name>F0EXX4_9NEIS</name>
<evidence type="ECO:0000256" key="3">
    <source>
        <dbReference type="ARBA" id="ARBA00022801"/>
    </source>
</evidence>
<evidence type="ECO:0000259" key="11">
    <source>
        <dbReference type="Pfam" id="PF00768"/>
    </source>
</evidence>
<evidence type="ECO:0000313" key="13">
    <source>
        <dbReference type="Proteomes" id="UP000004088"/>
    </source>
</evidence>
<dbReference type="AlphaFoldDB" id="F0EXX4"/>
<keyword evidence="4" id="KW-0133">Cell shape</keyword>
<dbReference type="PANTHER" id="PTHR21581">
    <property type="entry name" value="D-ALANYL-D-ALANINE CARBOXYPEPTIDASE"/>
    <property type="match status" value="1"/>
</dbReference>
<dbReference type="EMBL" id="AEWV01000013">
    <property type="protein sequence ID" value="EGC17873.1"/>
    <property type="molecule type" value="Genomic_DNA"/>
</dbReference>
<evidence type="ECO:0000313" key="12">
    <source>
        <dbReference type="EMBL" id="EGC17873.1"/>
    </source>
</evidence>
<dbReference type="HOGENOM" id="CLU_027070_0_3_4"/>
<dbReference type="InterPro" id="IPR018044">
    <property type="entry name" value="Peptidase_S11"/>
</dbReference>
<dbReference type="InterPro" id="IPR012338">
    <property type="entry name" value="Beta-lactam/transpept-like"/>
</dbReference>
<dbReference type="SUPFAM" id="SSF56601">
    <property type="entry name" value="beta-lactamase/transpeptidase-like"/>
    <property type="match status" value="1"/>
</dbReference>
<keyword evidence="12" id="KW-0645">Protease</keyword>
<evidence type="ECO:0000256" key="2">
    <source>
        <dbReference type="ARBA" id="ARBA00022729"/>
    </source>
</evidence>
<evidence type="ECO:0000256" key="9">
    <source>
        <dbReference type="RuleBase" id="RU004016"/>
    </source>
</evidence>
<comment type="similarity">
    <text evidence="1 9">Belongs to the peptidase S11 family.</text>
</comment>
<keyword evidence="5" id="KW-0573">Peptidoglycan synthesis</keyword>
<dbReference type="InterPro" id="IPR001967">
    <property type="entry name" value="Peptidase_S11_N"/>
</dbReference>
<feature type="domain" description="Peptidase S11 D-alanyl-D-alanine carboxypeptidase A N-terminal" evidence="11">
    <location>
        <begin position="70"/>
        <end position="296"/>
    </location>
</feature>
<feature type="signal peptide" evidence="10">
    <location>
        <begin position="1"/>
        <end position="30"/>
    </location>
</feature>
<feature type="active site" evidence="7">
    <location>
        <position position="160"/>
    </location>
</feature>
<keyword evidence="3 12" id="KW-0378">Hydrolase</keyword>
<dbReference type="EC" id="3.4.-.-" evidence="12"/>
<keyword evidence="6" id="KW-0961">Cell wall biogenesis/degradation</keyword>
<evidence type="ECO:0000256" key="6">
    <source>
        <dbReference type="ARBA" id="ARBA00023316"/>
    </source>
</evidence>
<evidence type="ECO:0000256" key="8">
    <source>
        <dbReference type="PIRSR" id="PIRSR618044-2"/>
    </source>
</evidence>
<organism evidence="12 13">
    <name type="scientific">Kingella denitrificans ATCC 33394</name>
    <dbReference type="NCBI Taxonomy" id="888741"/>
    <lineage>
        <taxon>Bacteria</taxon>
        <taxon>Pseudomonadati</taxon>
        <taxon>Pseudomonadota</taxon>
        <taxon>Betaproteobacteria</taxon>
        <taxon>Neisseriales</taxon>
        <taxon>Neisseriaceae</taxon>
        <taxon>Kingella</taxon>
    </lineage>
</organism>
<feature type="active site" description="Acyl-ester intermediate" evidence="7">
    <location>
        <position position="103"/>
    </location>
</feature>
<evidence type="ECO:0000256" key="1">
    <source>
        <dbReference type="ARBA" id="ARBA00007164"/>
    </source>
</evidence>
<dbReference type="GO" id="GO:0008360">
    <property type="term" value="P:regulation of cell shape"/>
    <property type="evidence" value="ECO:0007669"/>
    <property type="project" value="UniProtKB-KW"/>
</dbReference>
<evidence type="ECO:0000256" key="7">
    <source>
        <dbReference type="PIRSR" id="PIRSR618044-1"/>
    </source>
</evidence>
<dbReference type="Gene3D" id="3.40.710.10">
    <property type="entry name" value="DD-peptidase/beta-lactamase superfamily"/>
    <property type="match status" value="1"/>
</dbReference>
<dbReference type="GO" id="GO:0071555">
    <property type="term" value="P:cell wall organization"/>
    <property type="evidence" value="ECO:0007669"/>
    <property type="project" value="UniProtKB-KW"/>
</dbReference>
<keyword evidence="13" id="KW-1185">Reference proteome</keyword>
<comment type="caution">
    <text evidence="12">The sequence shown here is derived from an EMBL/GenBank/DDBJ whole genome shotgun (WGS) entry which is preliminary data.</text>
</comment>
<feature type="active site" description="Proton acceptor" evidence="7">
    <location>
        <position position="106"/>
    </location>
</feature>
<dbReference type="GO" id="GO:0006508">
    <property type="term" value="P:proteolysis"/>
    <property type="evidence" value="ECO:0007669"/>
    <property type="project" value="InterPro"/>
</dbReference>
<sequence length="317" mass="34429">MVLLMTLLQHTKQICTGLVFSFGLVSSAFAYDSEDVLGDFLQQNFPGQFTTVPAANNHAAPAAQQQPAYAAPLLNAQAAAIMNANTGQILFQKNMNSVRSIASISKLMAAMVVLDARLDMGQTITITEAEIDRLKGTGSRLSIGTELTRTQLLHLGLMSSENRAIHALARTYPGGMSAFVQAMNAKAQSLGMRHTRFYEPTGLDPRNVSTASDLLLMAQAADRYPQIRQFSTAKSGQVYTSAGRVQQYQNSNALVREGRWNISVQKTGYIREAGRSMVLKTQMGRDPIIMVVLGSSTSTTRVNDARTLGSMVSQYPL</sequence>
<gene>
    <name evidence="12" type="ORF">HMPREF9098_0684</name>
</gene>
<dbReference type="Proteomes" id="UP000004088">
    <property type="component" value="Unassembled WGS sequence"/>
</dbReference>
<dbReference type="PRINTS" id="PR00725">
    <property type="entry name" value="DADACBPTASE1"/>
</dbReference>
<dbReference type="GO" id="GO:0009002">
    <property type="term" value="F:serine-type D-Ala-D-Ala carboxypeptidase activity"/>
    <property type="evidence" value="ECO:0007669"/>
    <property type="project" value="InterPro"/>
</dbReference>
<dbReference type="PANTHER" id="PTHR21581:SF26">
    <property type="entry name" value="D-ALANYL-D-ALANINE ENDOPEPTIDASE"/>
    <property type="match status" value="1"/>
</dbReference>
<dbReference type="Pfam" id="PF00768">
    <property type="entry name" value="Peptidase_S11"/>
    <property type="match status" value="1"/>
</dbReference>
<dbReference type="GO" id="GO:0009252">
    <property type="term" value="P:peptidoglycan biosynthetic process"/>
    <property type="evidence" value="ECO:0007669"/>
    <property type="project" value="UniProtKB-KW"/>
</dbReference>
<evidence type="ECO:0000256" key="5">
    <source>
        <dbReference type="ARBA" id="ARBA00022984"/>
    </source>
</evidence>
<dbReference type="STRING" id="888741.HMPREF9098_0684"/>
<evidence type="ECO:0000256" key="4">
    <source>
        <dbReference type="ARBA" id="ARBA00022960"/>
    </source>
</evidence>
<proteinExistence type="inferred from homology"/>
<protein>
    <submittedName>
        <fullName evidence="12">Serine-type D-Ala-D-Ala carboxypeptidase</fullName>
        <ecNumber evidence="12">3.4.-.-</ecNumber>
    </submittedName>
</protein>
<evidence type="ECO:0000256" key="10">
    <source>
        <dbReference type="SAM" id="SignalP"/>
    </source>
</evidence>
<keyword evidence="2 10" id="KW-0732">Signal</keyword>